<dbReference type="Pfam" id="PF08839">
    <property type="entry name" value="CDT1"/>
    <property type="match status" value="1"/>
</dbReference>
<feature type="non-terminal residue" evidence="5">
    <location>
        <position position="1"/>
    </location>
</feature>
<dbReference type="EMBL" id="VWPS01000296">
    <property type="protein sequence ID" value="NXE95104.1"/>
    <property type="molecule type" value="Genomic_DNA"/>
</dbReference>
<dbReference type="CDD" id="cd08767">
    <property type="entry name" value="Cdt1_c"/>
    <property type="match status" value="1"/>
</dbReference>
<comment type="caution">
    <text evidence="5">The sequence shown here is derived from an EMBL/GenBank/DDBJ whole genome shotgun (WGS) entry which is preliminary data.</text>
</comment>
<dbReference type="PANTHER" id="PTHR28637">
    <property type="entry name" value="DNA REPLICATION FACTOR CDT1"/>
    <property type="match status" value="1"/>
</dbReference>
<evidence type="ECO:0000313" key="6">
    <source>
        <dbReference type="Proteomes" id="UP000521578"/>
    </source>
</evidence>
<keyword evidence="6" id="KW-1185">Reference proteome</keyword>
<dbReference type="InterPro" id="IPR038090">
    <property type="entry name" value="Cdt1_C_WH_dom_sf"/>
</dbReference>
<evidence type="ECO:0000259" key="4">
    <source>
        <dbReference type="SMART" id="SM01075"/>
    </source>
</evidence>
<dbReference type="PANTHER" id="PTHR28637:SF1">
    <property type="entry name" value="DNA REPLICATION FACTOR CDT1"/>
    <property type="match status" value="1"/>
</dbReference>
<keyword evidence="2" id="KW-0131">Cell cycle</keyword>
<feature type="domain" description="CDT1 Geminin-binding" evidence="4">
    <location>
        <begin position="96"/>
        <end position="261"/>
    </location>
</feature>
<dbReference type="GO" id="GO:0030174">
    <property type="term" value="P:regulation of DNA-templated DNA replication initiation"/>
    <property type="evidence" value="ECO:0007669"/>
    <property type="project" value="InterPro"/>
</dbReference>
<feature type="non-terminal residue" evidence="5">
    <location>
        <position position="478"/>
    </location>
</feature>
<dbReference type="GO" id="GO:0005634">
    <property type="term" value="C:nucleus"/>
    <property type="evidence" value="ECO:0007669"/>
    <property type="project" value="TreeGrafter"/>
</dbReference>
<dbReference type="SMART" id="SM01075">
    <property type="entry name" value="CDT1"/>
    <property type="match status" value="1"/>
</dbReference>
<evidence type="ECO:0000256" key="3">
    <source>
        <dbReference type="SAM" id="MobiDB-lite"/>
    </source>
</evidence>
<dbReference type="InterPro" id="IPR036390">
    <property type="entry name" value="WH_DNA-bd_sf"/>
</dbReference>
<dbReference type="GO" id="GO:0070182">
    <property type="term" value="F:DNA polymerase binding"/>
    <property type="evidence" value="ECO:0007669"/>
    <property type="project" value="TreeGrafter"/>
</dbReference>
<comment type="similarity">
    <text evidence="1">Belongs to the Cdt1 family.</text>
</comment>
<dbReference type="SUPFAM" id="SSF46785">
    <property type="entry name" value="Winged helix' DNA-binding domain"/>
    <property type="match status" value="1"/>
</dbReference>
<feature type="region of interest" description="Disordered" evidence="3">
    <location>
        <begin position="402"/>
        <end position="424"/>
    </location>
</feature>
<accession>A0AA97MN53</accession>
<dbReference type="InterPro" id="IPR045173">
    <property type="entry name" value="Cdt1"/>
</dbReference>
<protein>
    <submittedName>
        <fullName evidence="5">CDT1 factor</fullName>
    </submittedName>
</protein>
<dbReference type="Proteomes" id="UP000521578">
    <property type="component" value="Unassembled WGS sequence"/>
</dbReference>
<proteinExistence type="inferred from homology"/>
<dbReference type="InterPro" id="IPR014939">
    <property type="entry name" value="CDT1_Gemini-bd-like"/>
</dbReference>
<evidence type="ECO:0000256" key="1">
    <source>
        <dbReference type="ARBA" id="ARBA00008356"/>
    </source>
</evidence>
<dbReference type="Pfam" id="PF16679">
    <property type="entry name" value="CDT1_C"/>
    <property type="match status" value="1"/>
</dbReference>
<dbReference type="GO" id="GO:0000278">
    <property type="term" value="P:mitotic cell cycle"/>
    <property type="evidence" value="ECO:0007669"/>
    <property type="project" value="TreeGrafter"/>
</dbReference>
<evidence type="ECO:0000256" key="2">
    <source>
        <dbReference type="ARBA" id="ARBA00023306"/>
    </source>
</evidence>
<feature type="region of interest" description="Disordered" evidence="3">
    <location>
        <begin position="43"/>
        <end position="76"/>
    </location>
</feature>
<dbReference type="GO" id="GO:0003677">
    <property type="term" value="F:DNA binding"/>
    <property type="evidence" value="ECO:0007669"/>
    <property type="project" value="InterPro"/>
</dbReference>
<sequence length="478" mass="53030">QEDVAELQGRLQRMKVLAQLPSVPSGTSSDLRSRLERMRQLELRIQQRKAGSEATPGAQPSGNTGVPAPEEEAGEKPPAFQRFHTLAQDLPPGLTLPYKFRVLAEMFRSLDTIAGMLFNRAETVTFAKVKQGVQDMMRRQFEERHLGQIKAVYPSSYRLRQEKNIPTFGSGRKKSEYQLTLEPVLGEEEKVDGRPHLSASRLLERRKEFHRNLVNIVRQHHKAFLAALSPPMVVPEEKLTRWHPRFNVDAVPDISPAELPRPPQEDRLSTAQEVLSTARGMLSPKMEKALANLALRNAGAGAEEPVLSKAPSPASTSSALKGVSQGLLDRIRAKEARRLQALLTRDTEQEERAALLARLPAMARVLRSVFVAEKKPALTMEALCARLADSCHELVAPGRNSQGESLWEERGCGEASSDPGAPRAGEMEKHVRLLAELLPDWVGIHALRTDTYVKLDKEKDLGLVTERLNKAAKEAGAL</sequence>
<dbReference type="GO" id="GO:0000076">
    <property type="term" value="P:DNA replication checkpoint signaling"/>
    <property type="evidence" value="ECO:0007669"/>
    <property type="project" value="TreeGrafter"/>
</dbReference>
<dbReference type="CDD" id="cd08674">
    <property type="entry name" value="Cdt1_m"/>
    <property type="match status" value="1"/>
</dbReference>
<organism evidence="5">
    <name type="scientific">Menura novaehollandiae</name>
    <name type="common">superb lyrebird</name>
    <dbReference type="NCBI Taxonomy" id="47692"/>
    <lineage>
        <taxon>Eukaryota</taxon>
        <taxon>Metazoa</taxon>
        <taxon>Chordata</taxon>
        <taxon>Craniata</taxon>
        <taxon>Vertebrata</taxon>
        <taxon>Euteleostomi</taxon>
        <taxon>Archelosauria</taxon>
        <taxon>Archosauria</taxon>
        <taxon>Dinosauria</taxon>
        <taxon>Saurischia</taxon>
        <taxon>Theropoda</taxon>
        <taxon>Coelurosauria</taxon>
        <taxon>Aves</taxon>
        <taxon>Neognathae</taxon>
        <taxon>Neoaves</taxon>
        <taxon>Telluraves</taxon>
        <taxon>Australaves</taxon>
        <taxon>Passeriformes</taxon>
        <taxon>Menuridae</taxon>
        <taxon>Menura</taxon>
    </lineage>
</organism>
<dbReference type="AlphaFoldDB" id="A0AA97MN53"/>
<evidence type="ECO:0000313" key="5">
    <source>
        <dbReference type="EMBL" id="NXE95104.1"/>
    </source>
</evidence>
<dbReference type="InterPro" id="IPR032054">
    <property type="entry name" value="Cdt1_C"/>
</dbReference>
<dbReference type="Gene3D" id="1.10.10.1420">
    <property type="entry name" value="DNA replication factor Cdt1, C-terminal WH domain"/>
    <property type="match status" value="1"/>
</dbReference>
<dbReference type="GO" id="GO:0071163">
    <property type="term" value="P:DNA replication preinitiation complex assembly"/>
    <property type="evidence" value="ECO:0007669"/>
    <property type="project" value="InterPro"/>
</dbReference>
<reference evidence="5" key="1">
    <citation type="submission" date="2022-12" db="EMBL/GenBank/DDBJ databases">
        <title>Bird 10,000 Genomes (B10K) Project - Family phase.</title>
        <authorList>
            <person name="Zhang G."/>
        </authorList>
    </citation>
    <scope>NUCLEOTIDE SEQUENCE</scope>
    <source>
        <strain evidence="5">B10K-CU-030-46</strain>
        <tissue evidence="5">Muscle</tissue>
    </source>
</reference>
<name>A0AA97MN53_9PASS</name>
<gene>
    <name evidence="5" type="primary">Cdt1</name>
    <name evidence="5" type="ORF">MENNOV_R03351</name>
</gene>